<dbReference type="RefSeq" id="WP_264599543.1">
    <property type="nucleotide sequence ID" value="NZ_JAOQNS010000001.1"/>
</dbReference>
<dbReference type="Pfam" id="PF00005">
    <property type="entry name" value="ABC_tran"/>
    <property type="match status" value="1"/>
</dbReference>
<dbReference type="EMBL" id="JAOQNS010000001">
    <property type="protein sequence ID" value="MCW2305862.1"/>
    <property type="molecule type" value="Genomic_DNA"/>
</dbReference>
<dbReference type="PANTHER" id="PTHR43875">
    <property type="entry name" value="MALTODEXTRIN IMPORT ATP-BINDING PROTEIN MSMX"/>
    <property type="match status" value="1"/>
</dbReference>
<dbReference type="InterPro" id="IPR040582">
    <property type="entry name" value="OB_MalK-like"/>
</dbReference>
<keyword evidence="2" id="KW-0813">Transport</keyword>
<protein>
    <submittedName>
        <fullName evidence="6">Multiple sugar transport system ATP-binding protein</fullName>
    </submittedName>
</protein>
<dbReference type="Gene3D" id="2.40.50.140">
    <property type="entry name" value="Nucleic acid-binding proteins"/>
    <property type="match status" value="1"/>
</dbReference>
<evidence type="ECO:0000256" key="2">
    <source>
        <dbReference type="ARBA" id="ARBA00022448"/>
    </source>
</evidence>
<evidence type="ECO:0000313" key="7">
    <source>
        <dbReference type="Proteomes" id="UP001209755"/>
    </source>
</evidence>
<keyword evidence="3" id="KW-0547">Nucleotide-binding</keyword>
<comment type="similarity">
    <text evidence="1">Belongs to the ABC transporter superfamily.</text>
</comment>
<dbReference type="InterPro" id="IPR047641">
    <property type="entry name" value="ABC_transpr_MalK/UgpC-like"/>
</dbReference>
<dbReference type="PROSITE" id="PS00211">
    <property type="entry name" value="ABC_TRANSPORTER_1"/>
    <property type="match status" value="1"/>
</dbReference>
<feature type="domain" description="ABC transporter" evidence="5">
    <location>
        <begin position="4"/>
        <end position="234"/>
    </location>
</feature>
<dbReference type="Proteomes" id="UP001209755">
    <property type="component" value="Unassembled WGS sequence"/>
</dbReference>
<dbReference type="SMART" id="SM00382">
    <property type="entry name" value="AAA"/>
    <property type="match status" value="1"/>
</dbReference>
<organism evidence="6 7">
    <name type="scientific">Rhodobium gokarnense</name>
    <dbReference type="NCBI Taxonomy" id="364296"/>
    <lineage>
        <taxon>Bacteria</taxon>
        <taxon>Pseudomonadati</taxon>
        <taxon>Pseudomonadota</taxon>
        <taxon>Alphaproteobacteria</taxon>
        <taxon>Hyphomicrobiales</taxon>
        <taxon>Rhodobiaceae</taxon>
        <taxon>Rhodobium</taxon>
    </lineage>
</organism>
<dbReference type="Gene3D" id="2.40.50.100">
    <property type="match status" value="1"/>
</dbReference>
<gene>
    <name evidence="6" type="ORF">M2319_000178</name>
</gene>
<proteinExistence type="inferred from homology"/>
<dbReference type="SUPFAM" id="SSF52540">
    <property type="entry name" value="P-loop containing nucleoside triphosphate hydrolases"/>
    <property type="match status" value="1"/>
</dbReference>
<dbReference type="Pfam" id="PF17912">
    <property type="entry name" value="OB_MalK"/>
    <property type="match status" value="1"/>
</dbReference>
<evidence type="ECO:0000259" key="5">
    <source>
        <dbReference type="PROSITE" id="PS50893"/>
    </source>
</evidence>
<comment type="caution">
    <text evidence="6">The sequence shown here is derived from an EMBL/GenBank/DDBJ whole genome shotgun (WGS) entry which is preliminary data.</text>
</comment>
<dbReference type="Gene3D" id="3.40.50.300">
    <property type="entry name" value="P-loop containing nucleotide triphosphate hydrolases"/>
    <property type="match status" value="1"/>
</dbReference>
<keyword evidence="6" id="KW-0762">Sugar transport</keyword>
<evidence type="ECO:0000256" key="1">
    <source>
        <dbReference type="ARBA" id="ARBA00005417"/>
    </source>
</evidence>
<dbReference type="InterPro" id="IPR017871">
    <property type="entry name" value="ABC_transporter-like_CS"/>
</dbReference>
<dbReference type="PROSITE" id="PS50893">
    <property type="entry name" value="ABC_TRANSPORTER_2"/>
    <property type="match status" value="1"/>
</dbReference>
<sequence length="362" mass="39613">MAGVRLKDLSKSFGAVEVLKGIDLVVEPHEFAVLLGPSGCGKSTTLRMLAGLEPATGGEIWIGERNVTNLEPRERDIAMVFQNYALYPHMTIAQNMGFGLKARKLPADEIAARVTKAAEMLGITDLLNRRPRELSGGQQQRVAIGRAIVREPSLFLFDEPLSNLDAKLRVEMRTELLQLHRSLDATTVYVTHDQEEAMTMADRIVVMNKGRIEQIGSPSEIYFRPASLMVAGFIGSPAMNFVDGKVAGGKVETPIGAIAASSLPEDGTKVTIGFRPDDFYFPDDLPAEETAATISFSVRFIELLGARGIVTLRAGTTDFKAIFEERFLNRFTEGATVPLSLSRDRLHVFLKETGARWGGEAS</sequence>
<evidence type="ECO:0000256" key="3">
    <source>
        <dbReference type="ARBA" id="ARBA00022741"/>
    </source>
</evidence>
<keyword evidence="4 6" id="KW-0067">ATP-binding</keyword>
<dbReference type="NCBIfam" id="NF008653">
    <property type="entry name" value="PRK11650.1"/>
    <property type="match status" value="1"/>
</dbReference>
<name>A0ABT3H648_9HYPH</name>
<dbReference type="InterPro" id="IPR003439">
    <property type="entry name" value="ABC_transporter-like_ATP-bd"/>
</dbReference>
<dbReference type="InterPro" id="IPR003593">
    <property type="entry name" value="AAA+_ATPase"/>
</dbReference>
<dbReference type="CDD" id="cd03301">
    <property type="entry name" value="ABC_MalK_N"/>
    <property type="match status" value="1"/>
</dbReference>
<dbReference type="InterPro" id="IPR027417">
    <property type="entry name" value="P-loop_NTPase"/>
</dbReference>
<keyword evidence="7" id="KW-1185">Reference proteome</keyword>
<dbReference type="InterPro" id="IPR015855">
    <property type="entry name" value="ABC_transpr_MalK-like"/>
</dbReference>
<accession>A0ABT3H648</accession>
<dbReference type="InterPro" id="IPR012340">
    <property type="entry name" value="NA-bd_OB-fold"/>
</dbReference>
<reference evidence="7" key="1">
    <citation type="submission" date="2023-07" db="EMBL/GenBank/DDBJ databases">
        <title>Genome sequencing of Purple Non-Sulfur Bacteria from various extreme environments.</title>
        <authorList>
            <person name="Mayer M."/>
        </authorList>
    </citation>
    <scope>NUCLEOTIDE SEQUENCE [LARGE SCALE GENOMIC DNA]</scope>
    <source>
        <strain evidence="7">DSM 17935</strain>
    </source>
</reference>
<dbReference type="InterPro" id="IPR008995">
    <property type="entry name" value="Mo/tungstate-bd_C_term_dom"/>
</dbReference>
<dbReference type="PANTHER" id="PTHR43875:SF1">
    <property type="entry name" value="OSMOPROTECTIVE COMPOUNDS UPTAKE ATP-BINDING PROTEIN GGTA"/>
    <property type="match status" value="1"/>
</dbReference>
<dbReference type="SUPFAM" id="SSF50331">
    <property type="entry name" value="MOP-like"/>
    <property type="match status" value="1"/>
</dbReference>
<evidence type="ECO:0000256" key="4">
    <source>
        <dbReference type="ARBA" id="ARBA00022840"/>
    </source>
</evidence>
<evidence type="ECO:0000313" key="6">
    <source>
        <dbReference type="EMBL" id="MCW2305862.1"/>
    </source>
</evidence>
<dbReference type="GO" id="GO:0005524">
    <property type="term" value="F:ATP binding"/>
    <property type="evidence" value="ECO:0007669"/>
    <property type="project" value="UniProtKB-KW"/>
</dbReference>